<accession>A0A922FAZ0</accession>
<gene>
    <name evidence="3" type="ORF">I3842_04G057000</name>
</gene>
<proteinExistence type="inferred from homology"/>
<comment type="caution">
    <text evidence="3">The sequence shown here is derived from an EMBL/GenBank/DDBJ whole genome shotgun (WGS) entry which is preliminary data.</text>
</comment>
<protein>
    <recommendedName>
        <fullName evidence="5">Glycosyltransferase</fullName>
    </recommendedName>
</protein>
<organism evidence="3 4">
    <name type="scientific">Carya illinoinensis</name>
    <name type="common">Pecan</name>
    <dbReference type="NCBI Taxonomy" id="32201"/>
    <lineage>
        <taxon>Eukaryota</taxon>
        <taxon>Viridiplantae</taxon>
        <taxon>Streptophyta</taxon>
        <taxon>Embryophyta</taxon>
        <taxon>Tracheophyta</taxon>
        <taxon>Spermatophyta</taxon>
        <taxon>Magnoliopsida</taxon>
        <taxon>eudicotyledons</taxon>
        <taxon>Gunneridae</taxon>
        <taxon>Pentapetalae</taxon>
        <taxon>rosids</taxon>
        <taxon>fabids</taxon>
        <taxon>Fagales</taxon>
        <taxon>Juglandaceae</taxon>
        <taxon>Carya</taxon>
    </lineage>
</organism>
<dbReference type="GO" id="GO:0080044">
    <property type="term" value="F:quercetin 7-O-glucosyltransferase activity"/>
    <property type="evidence" value="ECO:0007669"/>
    <property type="project" value="TreeGrafter"/>
</dbReference>
<evidence type="ECO:0000256" key="2">
    <source>
        <dbReference type="ARBA" id="ARBA00022679"/>
    </source>
</evidence>
<evidence type="ECO:0000313" key="3">
    <source>
        <dbReference type="EMBL" id="KAG6716598.1"/>
    </source>
</evidence>
<dbReference type="CDD" id="cd03784">
    <property type="entry name" value="GT1_Gtf-like"/>
    <property type="match status" value="1"/>
</dbReference>
<name>A0A922FAZ0_CARIL</name>
<dbReference type="PANTHER" id="PTHR11926:SF1530">
    <property type="entry name" value="EF-HAND DOMAIN-CONTAINING PROTEIN"/>
    <property type="match status" value="1"/>
</dbReference>
<dbReference type="AlphaFoldDB" id="A0A922FAZ0"/>
<sequence length="456" mass="50859">MGRGRILALPYPAQGYVSPLMALCRVLEKLGFKVTFVNTDFNHKRIMRAGVGRDSLSMGSNNINFVSIPDGLDPEDERNEHEFPKLCQSMLLTMPAKLEELVRGINNNAATHDDDKITCFLTDFGMSWALEVANKMGIKGAAYHALCATFCNATSFIAPNMQLDAFLNSDGINGRGTDQSPEEVENILSLPTGDSDTPKIMFEYMARNLKAMKKTEWWLCNSAYELEPDEFAKVPRLLPIGPIQTEISGSSRAQFFQEDSSCLEWLDQQPPCSVIYVAFGSIVTFEPTQFRELALGLDLTNRPFLWAVRPNIINSSSCAFPDEFKGTRGKIITWAPQPRVLNHPSIACFLSHCGWTSTIEGLSNAVPFLCWPFVADQITNKKCICDVWKVGVGIFDPDDNHGIIPRSEIKKKVDLLLGDDNIRARSSQLRDTVLSTTAEGGRSSKNLNNFLNWLRE</sequence>
<evidence type="ECO:0000256" key="1">
    <source>
        <dbReference type="ARBA" id="ARBA00009995"/>
    </source>
</evidence>
<dbReference type="GO" id="GO:0080043">
    <property type="term" value="F:quercetin 3-O-glucosyltransferase activity"/>
    <property type="evidence" value="ECO:0007669"/>
    <property type="project" value="TreeGrafter"/>
</dbReference>
<keyword evidence="2" id="KW-0808">Transferase</keyword>
<dbReference type="EMBL" id="CM031828">
    <property type="protein sequence ID" value="KAG6716598.1"/>
    <property type="molecule type" value="Genomic_DNA"/>
</dbReference>
<dbReference type="FunFam" id="3.40.50.2000:FF:000061">
    <property type="entry name" value="UDP-glycosyltransferase 83A1"/>
    <property type="match status" value="1"/>
</dbReference>
<comment type="similarity">
    <text evidence="1">Belongs to the UDP-glycosyltransferase family.</text>
</comment>
<reference evidence="3" key="1">
    <citation type="submission" date="2021-01" db="EMBL/GenBank/DDBJ databases">
        <authorList>
            <person name="Lovell J.T."/>
            <person name="Bentley N."/>
            <person name="Bhattarai G."/>
            <person name="Jenkins J.W."/>
            <person name="Sreedasyam A."/>
            <person name="Alarcon Y."/>
            <person name="Bock C."/>
            <person name="Boston L."/>
            <person name="Carlson J."/>
            <person name="Cervantes K."/>
            <person name="Clermont K."/>
            <person name="Krom N."/>
            <person name="Kubenka K."/>
            <person name="Mamidi S."/>
            <person name="Mattison C."/>
            <person name="Monteros M."/>
            <person name="Pisani C."/>
            <person name="Plott C."/>
            <person name="Rajasekar S."/>
            <person name="Rhein H.S."/>
            <person name="Rohla C."/>
            <person name="Song M."/>
            <person name="Hilaire R.S."/>
            <person name="Shu S."/>
            <person name="Wells L."/>
            <person name="Wang X."/>
            <person name="Webber J."/>
            <person name="Heerema R.J."/>
            <person name="Klein P."/>
            <person name="Conner P."/>
            <person name="Grauke L."/>
            <person name="Grimwood J."/>
            <person name="Schmutz J."/>
            <person name="Randall J.J."/>
        </authorList>
    </citation>
    <scope>NUCLEOTIDE SEQUENCE</scope>
    <source>
        <tissue evidence="3">Leaf</tissue>
    </source>
</reference>
<dbReference type="Proteomes" id="UP000811246">
    <property type="component" value="Chromosome 4"/>
</dbReference>
<evidence type="ECO:0008006" key="5">
    <source>
        <dbReference type="Google" id="ProtNLM"/>
    </source>
</evidence>
<dbReference type="InterPro" id="IPR002213">
    <property type="entry name" value="UDP_glucos_trans"/>
</dbReference>
<evidence type="ECO:0000313" key="4">
    <source>
        <dbReference type="Proteomes" id="UP000811246"/>
    </source>
</evidence>
<dbReference type="PANTHER" id="PTHR11926">
    <property type="entry name" value="GLUCOSYL/GLUCURONOSYL TRANSFERASES"/>
    <property type="match status" value="1"/>
</dbReference>
<dbReference type="Pfam" id="PF00201">
    <property type="entry name" value="UDPGT"/>
    <property type="match status" value="1"/>
</dbReference>